<organism evidence="1 2">
    <name type="scientific">Vallitalea longa</name>
    <dbReference type="NCBI Taxonomy" id="2936439"/>
    <lineage>
        <taxon>Bacteria</taxon>
        <taxon>Bacillati</taxon>
        <taxon>Bacillota</taxon>
        <taxon>Clostridia</taxon>
        <taxon>Lachnospirales</taxon>
        <taxon>Vallitaleaceae</taxon>
        <taxon>Vallitalea</taxon>
    </lineage>
</organism>
<gene>
    <name evidence="1" type="ORF">SH1V18_25300</name>
</gene>
<keyword evidence="2" id="KW-1185">Reference proteome</keyword>
<dbReference type="AlphaFoldDB" id="A0A9W5YCF6"/>
<dbReference type="EMBL" id="BRLB01000007">
    <property type="protein sequence ID" value="GKX30050.1"/>
    <property type="molecule type" value="Genomic_DNA"/>
</dbReference>
<dbReference type="SUPFAM" id="SSF46785">
    <property type="entry name" value="Winged helix' DNA-binding domain"/>
    <property type="match status" value="1"/>
</dbReference>
<evidence type="ECO:0000313" key="2">
    <source>
        <dbReference type="Proteomes" id="UP001144256"/>
    </source>
</evidence>
<dbReference type="InterPro" id="IPR036388">
    <property type="entry name" value="WH-like_DNA-bd_sf"/>
</dbReference>
<dbReference type="RefSeq" id="WP_281815916.1">
    <property type="nucleotide sequence ID" value="NZ_BRLB01000007.1"/>
</dbReference>
<comment type="caution">
    <text evidence="1">The sequence shown here is derived from an EMBL/GenBank/DDBJ whole genome shotgun (WGS) entry which is preliminary data.</text>
</comment>
<dbReference type="Gene3D" id="1.10.10.10">
    <property type="entry name" value="Winged helix-like DNA-binding domain superfamily/Winged helix DNA-binding domain"/>
    <property type="match status" value="1"/>
</dbReference>
<dbReference type="InterPro" id="IPR036390">
    <property type="entry name" value="WH_DNA-bd_sf"/>
</dbReference>
<sequence length="173" mass="20053">MDRELQLLSEISNNEHVTQRQLAKELGLSLGLINSIVQDMINKGYINVRQINSRSLKYIITPLGKKEKDLKTYDEVVVSYKMISRVRQMTKKIIEEQIDKGYFDFYLFGQHDEVYKIVKMSVIEAKRLYGIKYFEVDTLNEVNNAEGIIITWNNAEGVTMDNNKVLNVLSNVV</sequence>
<name>A0A9W5YCF6_9FIRM</name>
<dbReference type="Proteomes" id="UP001144256">
    <property type="component" value="Unassembled WGS sequence"/>
</dbReference>
<reference evidence="1" key="1">
    <citation type="submission" date="2022-06" db="EMBL/GenBank/DDBJ databases">
        <title>Vallitalea longa sp. nov., an anaerobic bacterium isolated from marine sediment.</title>
        <authorList>
            <person name="Hirano S."/>
            <person name="Terahara T."/>
            <person name="Mori K."/>
            <person name="Hamada M."/>
            <person name="Matsumoto R."/>
            <person name="Kobayashi T."/>
        </authorList>
    </citation>
    <scope>NUCLEOTIDE SEQUENCE</scope>
    <source>
        <strain evidence="1">SH18-1</strain>
    </source>
</reference>
<evidence type="ECO:0000313" key="1">
    <source>
        <dbReference type="EMBL" id="GKX30050.1"/>
    </source>
</evidence>
<accession>A0A9W5YCF6</accession>
<proteinExistence type="predicted"/>
<protein>
    <recommendedName>
        <fullName evidence="3">Winged helix-turn-helix transcriptional regulator</fullName>
    </recommendedName>
</protein>
<dbReference type="Pfam" id="PF13412">
    <property type="entry name" value="HTH_24"/>
    <property type="match status" value="1"/>
</dbReference>
<evidence type="ECO:0008006" key="3">
    <source>
        <dbReference type="Google" id="ProtNLM"/>
    </source>
</evidence>